<dbReference type="Proteomes" id="UP001055811">
    <property type="component" value="Linkage Group LG01"/>
</dbReference>
<protein>
    <submittedName>
        <fullName evidence="1">Uncharacterized protein</fullName>
    </submittedName>
</protein>
<sequence>MSFHASIMVDFDNLCIDKLEDENINFLANPSPEAIETEDVLDDENVNTELPDTPNENDEHKGKCEGCDKLEETYENQNNKLMKANKELQMMKMENECKSKESEKALKSFKGTLYPHTELTLNYFTPTYYTNSPRDGIEAYPNNRRVFVNVIHVRVGPISGYDFDLAQAIGELSNLICKVHPTL</sequence>
<gene>
    <name evidence="1" type="ORF">L2E82_01006</name>
</gene>
<reference evidence="1 2" key="2">
    <citation type="journal article" date="2022" name="Mol. Ecol. Resour.">
        <title>The genomes of chicory, endive, great burdock and yacon provide insights into Asteraceae paleo-polyploidization history and plant inulin production.</title>
        <authorList>
            <person name="Fan W."/>
            <person name="Wang S."/>
            <person name="Wang H."/>
            <person name="Wang A."/>
            <person name="Jiang F."/>
            <person name="Liu H."/>
            <person name="Zhao H."/>
            <person name="Xu D."/>
            <person name="Zhang Y."/>
        </authorList>
    </citation>
    <scope>NUCLEOTIDE SEQUENCE [LARGE SCALE GENOMIC DNA]</scope>
    <source>
        <strain evidence="2">cv. Punajuju</strain>
        <tissue evidence="1">Leaves</tissue>
    </source>
</reference>
<reference evidence="2" key="1">
    <citation type="journal article" date="2022" name="Mol. Ecol. Resour.">
        <title>The genomes of chicory, endive, great burdock and yacon provide insights into Asteraceae palaeo-polyploidization history and plant inulin production.</title>
        <authorList>
            <person name="Fan W."/>
            <person name="Wang S."/>
            <person name="Wang H."/>
            <person name="Wang A."/>
            <person name="Jiang F."/>
            <person name="Liu H."/>
            <person name="Zhao H."/>
            <person name="Xu D."/>
            <person name="Zhang Y."/>
        </authorList>
    </citation>
    <scope>NUCLEOTIDE SEQUENCE [LARGE SCALE GENOMIC DNA]</scope>
    <source>
        <strain evidence="2">cv. Punajuju</strain>
    </source>
</reference>
<dbReference type="EMBL" id="CM042009">
    <property type="protein sequence ID" value="KAI3788246.1"/>
    <property type="molecule type" value="Genomic_DNA"/>
</dbReference>
<name>A0ACB9GYX5_CICIN</name>
<accession>A0ACB9GYX5</accession>
<keyword evidence="2" id="KW-1185">Reference proteome</keyword>
<organism evidence="1 2">
    <name type="scientific">Cichorium intybus</name>
    <name type="common">Chicory</name>
    <dbReference type="NCBI Taxonomy" id="13427"/>
    <lineage>
        <taxon>Eukaryota</taxon>
        <taxon>Viridiplantae</taxon>
        <taxon>Streptophyta</taxon>
        <taxon>Embryophyta</taxon>
        <taxon>Tracheophyta</taxon>
        <taxon>Spermatophyta</taxon>
        <taxon>Magnoliopsida</taxon>
        <taxon>eudicotyledons</taxon>
        <taxon>Gunneridae</taxon>
        <taxon>Pentapetalae</taxon>
        <taxon>asterids</taxon>
        <taxon>campanulids</taxon>
        <taxon>Asterales</taxon>
        <taxon>Asteraceae</taxon>
        <taxon>Cichorioideae</taxon>
        <taxon>Cichorieae</taxon>
        <taxon>Cichoriinae</taxon>
        <taxon>Cichorium</taxon>
    </lineage>
</organism>
<evidence type="ECO:0000313" key="2">
    <source>
        <dbReference type="Proteomes" id="UP001055811"/>
    </source>
</evidence>
<comment type="caution">
    <text evidence="1">The sequence shown here is derived from an EMBL/GenBank/DDBJ whole genome shotgun (WGS) entry which is preliminary data.</text>
</comment>
<evidence type="ECO:0000313" key="1">
    <source>
        <dbReference type="EMBL" id="KAI3788246.1"/>
    </source>
</evidence>
<proteinExistence type="predicted"/>